<evidence type="ECO:0000313" key="3">
    <source>
        <dbReference type="Proteomes" id="UP001302126"/>
    </source>
</evidence>
<dbReference type="EMBL" id="MU864606">
    <property type="protein sequence ID" value="KAK4182829.1"/>
    <property type="molecule type" value="Genomic_DNA"/>
</dbReference>
<reference evidence="2" key="2">
    <citation type="submission" date="2023-05" db="EMBL/GenBank/DDBJ databases">
        <authorList>
            <consortium name="Lawrence Berkeley National Laboratory"/>
            <person name="Steindorff A."/>
            <person name="Hensen N."/>
            <person name="Bonometti L."/>
            <person name="Westerberg I."/>
            <person name="Brannstrom I.O."/>
            <person name="Guillou S."/>
            <person name="Cros-Aarteil S."/>
            <person name="Calhoun S."/>
            <person name="Haridas S."/>
            <person name="Kuo A."/>
            <person name="Mondo S."/>
            <person name="Pangilinan J."/>
            <person name="Riley R."/>
            <person name="Labutti K."/>
            <person name="Andreopoulos B."/>
            <person name="Lipzen A."/>
            <person name="Chen C."/>
            <person name="Yanf M."/>
            <person name="Daum C."/>
            <person name="Ng V."/>
            <person name="Clum A."/>
            <person name="Ohm R."/>
            <person name="Martin F."/>
            <person name="Silar P."/>
            <person name="Natvig D."/>
            <person name="Lalanne C."/>
            <person name="Gautier V."/>
            <person name="Ament-Velasquez S.L."/>
            <person name="Kruys A."/>
            <person name="Hutchinson M.I."/>
            <person name="Powell A.J."/>
            <person name="Barry K."/>
            <person name="Miller A.N."/>
            <person name="Grigoriev I.V."/>
            <person name="Debuchy R."/>
            <person name="Gladieux P."/>
            <person name="Thoren M.H."/>
            <person name="Johannesson H."/>
        </authorList>
    </citation>
    <scope>NUCLEOTIDE SEQUENCE</scope>
    <source>
        <strain evidence="2">PSN309</strain>
    </source>
</reference>
<reference evidence="2" key="1">
    <citation type="journal article" date="2023" name="Mol. Phylogenet. Evol.">
        <title>Genome-scale phylogeny and comparative genomics of the fungal order Sordariales.</title>
        <authorList>
            <person name="Hensen N."/>
            <person name="Bonometti L."/>
            <person name="Westerberg I."/>
            <person name="Brannstrom I.O."/>
            <person name="Guillou S."/>
            <person name="Cros-Aarteil S."/>
            <person name="Calhoun S."/>
            <person name="Haridas S."/>
            <person name="Kuo A."/>
            <person name="Mondo S."/>
            <person name="Pangilinan J."/>
            <person name="Riley R."/>
            <person name="LaButti K."/>
            <person name="Andreopoulos B."/>
            <person name="Lipzen A."/>
            <person name="Chen C."/>
            <person name="Yan M."/>
            <person name="Daum C."/>
            <person name="Ng V."/>
            <person name="Clum A."/>
            <person name="Steindorff A."/>
            <person name="Ohm R.A."/>
            <person name="Martin F."/>
            <person name="Silar P."/>
            <person name="Natvig D.O."/>
            <person name="Lalanne C."/>
            <person name="Gautier V."/>
            <person name="Ament-Velasquez S.L."/>
            <person name="Kruys A."/>
            <person name="Hutchinson M.I."/>
            <person name="Powell A.J."/>
            <person name="Barry K."/>
            <person name="Miller A.N."/>
            <person name="Grigoriev I.V."/>
            <person name="Debuchy R."/>
            <person name="Gladieux P."/>
            <person name="Hiltunen Thoren M."/>
            <person name="Johannesson H."/>
        </authorList>
    </citation>
    <scope>NUCLEOTIDE SEQUENCE</scope>
    <source>
        <strain evidence="2">PSN309</strain>
    </source>
</reference>
<evidence type="ECO:0000256" key="1">
    <source>
        <dbReference type="SAM" id="SignalP"/>
    </source>
</evidence>
<gene>
    <name evidence="2" type="ORF">QBC35DRAFT_478720</name>
</gene>
<feature type="signal peptide" evidence="1">
    <location>
        <begin position="1"/>
        <end position="17"/>
    </location>
</feature>
<comment type="caution">
    <text evidence="2">The sequence shown here is derived from an EMBL/GenBank/DDBJ whole genome shotgun (WGS) entry which is preliminary data.</text>
</comment>
<name>A0AAN7ADR5_9PEZI</name>
<keyword evidence="3" id="KW-1185">Reference proteome</keyword>
<evidence type="ECO:0000313" key="2">
    <source>
        <dbReference type="EMBL" id="KAK4182829.1"/>
    </source>
</evidence>
<proteinExistence type="predicted"/>
<sequence length="154" mass="16141">MQITTLLALTSITASLAAPPSNTITTTSTGGDHGAITLSPESQSTSIPTDAGPCGPSGCPSVTITVGNETLTIVVPIPTAYTSSPSSGSAPWPFTIVPPQPSGSPPHKCVEIPEEWWRCRDNCTAVLCQRVKTCYTPRCLEKCDEKWLPDGCVP</sequence>
<accession>A0AAN7ADR5</accession>
<protein>
    <submittedName>
        <fullName evidence="2">Uncharacterized protein</fullName>
    </submittedName>
</protein>
<feature type="chain" id="PRO_5042958826" evidence="1">
    <location>
        <begin position="18"/>
        <end position="154"/>
    </location>
</feature>
<dbReference type="AlphaFoldDB" id="A0AAN7ADR5"/>
<organism evidence="2 3">
    <name type="scientific">Podospora australis</name>
    <dbReference type="NCBI Taxonomy" id="1536484"/>
    <lineage>
        <taxon>Eukaryota</taxon>
        <taxon>Fungi</taxon>
        <taxon>Dikarya</taxon>
        <taxon>Ascomycota</taxon>
        <taxon>Pezizomycotina</taxon>
        <taxon>Sordariomycetes</taxon>
        <taxon>Sordariomycetidae</taxon>
        <taxon>Sordariales</taxon>
        <taxon>Podosporaceae</taxon>
        <taxon>Podospora</taxon>
    </lineage>
</organism>
<keyword evidence="1" id="KW-0732">Signal</keyword>
<dbReference type="Proteomes" id="UP001302126">
    <property type="component" value="Unassembled WGS sequence"/>
</dbReference>